<feature type="region of interest" description="Disordered" evidence="1">
    <location>
        <begin position="188"/>
        <end position="229"/>
    </location>
</feature>
<protein>
    <recommendedName>
        <fullName evidence="4">Lipoprotein</fullName>
    </recommendedName>
</protein>
<dbReference type="Proteomes" id="UP001550603">
    <property type="component" value="Unassembled WGS sequence"/>
</dbReference>
<organism evidence="2 3">
    <name type="scientific">Streptomyces olindensis</name>
    <dbReference type="NCBI Taxonomy" id="358823"/>
    <lineage>
        <taxon>Bacteria</taxon>
        <taxon>Bacillati</taxon>
        <taxon>Actinomycetota</taxon>
        <taxon>Actinomycetes</taxon>
        <taxon>Kitasatosporales</taxon>
        <taxon>Streptomycetaceae</taxon>
        <taxon>Streptomyces</taxon>
    </lineage>
</organism>
<evidence type="ECO:0000313" key="3">
    <source>
        <dbReference type="Proteomes" id="UP001550603"/>
    </source>
</evidence>
<name>A0ABV2XSH9_9ACTN</name>
<gene>
    <name evidence="2" type="ORF">ABZ568_11150</name>
</gene>
<comment type="caution">
    <text evidence="2">The sequence shown here is derived from an EMBL/GenBank/DDBJ whole genome shotgun (WGS) entry which is preliminary data.</text>
</comment>
<accession>A0ABV2XSH9</accession>
<feature type="compositionally biased region" description="Basic and acidic residues" evidence="1">
    <location>
        <begin position="14"/>
        <end position="23"/>
    </location>
</feature>
<feature type="region of interest" description="Disordered" evidence="1">
    <location>
        <begin position="1"/>
        <end position="27"/>
    </location>
</feature>
<evidence type="ECO:0000313" key="2">
    <source>
        <dbReference type="EMBL" id="MEU2266963.1"/>
    </source>
</evidence>
<reference evidence="2 3" key="1">
    <citation type="submission" date="2024-06" db="EMBL/GenBank/DDBJ databases">
        <title>The Natural Products Discovery Center: Release of the First 8490 Sequenced Strains for Exploring Actinobacteria Biosynthetic Diversity.</title>
        <authorList>
            <person name="Kalkreuter E."/>
            <person name="Kautsar S.A."/>
            <person name="Yang D."/>
            <person name="Bader C.D."/>
            <person name="Teijaro C.N."/>
            <person name="Fluegel L."/>
            <person name="Davis C.M."/>
            <person name="Simpson J.R."/>
            <person name="Lauterbach L."/>
            <person name="Steele A.D."/>
            <person name="Gui C."/>
            <person name="Meng S."/>
            <person name="Li G."/>
            <person name="Viehrig K."/>
            <person name="Ye F."/>
            <person name="Su P."/>
            <person name="Kiefer A.F."/>
            <person name="Nichols A."/>
            <person name="Cepeda A.J."/>
            <person name="Yan W."/>
            <person name="Fan B."/>
            <person name="Jiang Y."/>
            <person name="Adhikari A."/>
            <person name="Zheng C.-J."/>
            <person name="Schuster L."/>
            <person name="Cowan T.M."/>
            <person name="Smanski M.J."/>
            <person name="Chevrette M.G."/>
            <person name="De Carvalho L.P.S."/>
            <person name="Shen B."/>
        </authorList>
    </citation>
    <scope>NUCLEOTIDE SEQUENCE [LARGE SCALE GENOMIC DNA]</scope>
    <source>
        <strain evidence="2 3">NPDC019583</strain>
    </source>
</reference>
<feature type="compositionally biased region" description="Basic and acidic residues" evidence="1">
    <location>
        <begin position="204"/>
        <end position="214"/>
    </location>
</feature>
<feature type="region of interest" description="Disordered" evidence="1">
    <location>
        <begin position="126"/>
        <end position="157"/>
    </location>
</feature>
<keyword evidence="3" id="KW-1185">Reference proteome</keyword>
<evidence type="ECO:0008006" key="4">
    <source>
        <dbReference type="Google" id="ProtNLM"/>
    </source>
</evidence>
<sequence length="229" mass="23955">MHVRRPRAAATPRVRRDGPEPRTRAVSRTRAASRLVALPVLAVLLAGCGIRATEVPTNFGPAPSRVRCSLSEPDVSTQAARGLPVQVFLLCGSSLVTVDRTVRVPDGAADSERRMLVAQGLLDQLAQPPSPAEKEAGYSTDVRGGITVGRPRPGDPEETLRLSMAPDGLTSYALAQIVCTFSDSAAAQGDGSVVLGGPGAGPPRRYECTDEVRARPGSTEPPSKDVAGE</sequence>
<evidence type="ECO:0000256" key="1">
    <source>
        <dbReference type="SAM" id="MobiDB-lite"/>
    </source>
</evidence>
<dbReference type="EMBL" id="JBEYBN010000011">
    <property type="protein sequence ID" value="MEU2266963.1"/>
    <property type="molecule type" value="Genomic_DNA"/>
</dbReference>
<dbReference type="RefSeq" id="WP_359787714.1">
    <property type="nucleotide sequence ID" value="NZ_JBEYBN010000011.1"/>
</dbReference>
<proteinExistence type="predicted"/>